<organism evidence="1">
    <name type="scientific">Brugia malayi</name>
    <name type="common">Filarial nematode worm</name>
    <dbReference type="NCBI Taxonomy" id="6279"/>
    <lineage>
        <taxon>Eukaryota</taxon>
        <taxon>Metazoa</taxon>
        <taxon>Ecdysozoa</taxon>
        <taxon>Nematoda</taxon>
        <taxon>Chromadorea</taxon>
        <taxon>Rhabditida</taxon>
        <taxon>Spirurina</taxon>
        <taxon>Spiruromorpha</taxon>
        <taxon>Filarioidea</taxon>
        <taxon>Onchocercidae</taxon>
        <taxon>Brugia</taxon>
    </lineage>
</organism>
<sequence>MAYCTKQFKDISKLDTSQPSHTKQRTIMNGFVRKEIGITSIPRGRC</sequence>
<dbReference type="AlphaFoldDB" id="A0A1I9G241"/>
<accession>A0A1I9G241</accession>
<gene>
    <name evidence="1" type="primary">Bm9742</name>
    <name evidence="1" type="ORF">BM_Bm9742</name>
</gene>
<reference evidence="1" key="2">
    <citation type="submission" date="2012-12" db="EMBL/GenBank/DDBJ databases">
        <authorList>
            <consortium name="WormBase Consortium"/>
            <person name="Ghedin E."/>
            <person name="Paulini M."/>
        </authorList>
    </citation>
    <scope>NUCLEOTIDE SEQUENCE</scope>
    <source>
        <strain evidence="1">FR3</strain>
    </source>
</reference>
<proteinExistence type="predicted"/>
<protein>
    <submittedName>
        <fullName evidence="1">Bm9742, isoform b</fullName>
    </submittedName>
</protein>
<reference evidence="1" key="1">
    <citation type="journal article" date="2007" name="Science">
        <title>Draft genome of the filarial nematode parasite Brugia malayi.</title>
        <authorList>
            <person name="Ghedin E."/>
            <person name="Wang S."/>
            <person name="Spiro D."/>
            <person name="Caler E."/>
            <person name="Zhao Q."/>
            <person name="Crabtree J."/>
            <person name="Allen J.E."/>
            <person name="Delcher A.L."/>
            <person name="Guiliano D.B."/>
            <person name="Miranda-Saavedra D."/>
            <person name="Angiuoli S.V."/>
            <person name="Creasy T."/>
            <person name="Amedeo P."/>
            <person name="Haas B."/>
            <person name="El-Sayed N.M."/>
            <person name="Wortman J.R."/>
            <person name="Feldblyum T."/>
            <person name="Tallon L."/>
            <person name="Schatz M."/>
            <person name="Shumway M."/>
            <person name="Koo H."/>
            <person name="Salzberg S.L."/>
            <person name="Schobel S."/>
            <person name="Pertea M."/>
            <person name="Pop M."/>
            <person name="White O."/>
            <person name="Barton G.J."/>
            <person name="Carlow C.K."/>
            <person name="Crawford M.J."/>
            <person name="Daub J."/>
            <person name="Dimmic M.W."/>
            <person name="Estes C.F."/>
            <person name="Foster J.M."/>
            <person name="Ganatra M."/>
            <person name="Gregory W.F."/>
            <person name="Johnson N.M."/>
            <person name="Jin J."/>
            <person name="Komuniecki R."/>
            <person name="Korf I."/>
            <person name="Kumar S."/>
            <person name="Laney S."/>
            <person name="Li B.W."/>
            <person name="Li W."/>
            <person name="Lindblom T.H."/>
            <person name="Lustigman S."/>
            <person name="Ma D."/>
            <person name="Maina C.V."/>
            <person name="Martin D.M."/>
            <person name="McCarter J.P."/>
            <person name="McReynolds L."/>
            <person name="Mitreva M."/>
            <person name="Nutman T.B."/>
            <person name="Parkinson J."/>
            <person name="Peregrin-Alvarez J.M."/>
            <person name="Poole C."/>
            <person name="Ren Q."/>
            <person name="Saunders L."/>
            <person name="Sluder A.E."/>
            <person name="Smith K."/>
            <person name="Stanke M."/>
            <person name="Unnasch T.R."/>
            <person name="Ware J."/>
            <person name="Wei A.D."/>
            <person name="Weil G."/>
            <person name="Williams D.J."/>
            <person name="Zhang Y."/>
            <person name="Williams S.A."/>
            <person name="Fraser-Liggett C."/>
            <person name="Slatko B."/>
            <person name="Blaxter M.L."/>
            <person name="Scott A.L."/>
        </authorList>
    </citation>
    <scope>NUCLEOTIDE SEQUENCE</scope>
    <source>
        <strain evidence="1">FR3</strain>
    </source>
</reference>
<evidence type="ECO:0000313" key="1">
    <source>
        <dbReference type="EMBL" id="CDP95351.1"/>
    </source>
</evidence>
<name>A0A1I9G241_BRUMA</name>
<dbReference type="EMBL" id="LN856939">
    <property type="protein sequence ID" value="CDP95351.1"/>
    <property type="molecule type" value="Genomic_DNA"/>
</dbReference>